<dbReference type="Pfam" id="PF00117">
    <property type="entry name" value="GATase"/>
    <property type="match status" value="1"/>
</dbReference>
<dbReference type="Gene3D" id="3.40.50.880">
    <property type="match status" value="1"/>
</dbReference>
<name>A0ABX1CXD9_9FLAO</name>
<dbReference type="PANTHER" id="PTHR43418:SF4">
    <property type="entry name" value="MULTIFUNCTIONAL TRYPTOPHAN BIOSYNTHESIS PROTEIN"/>
    <property type="match status" value="1"/>
</dbReference>
<accession>A0ABX1CXD9</accession>
<dbReference type="EMBL" id="JAAVJR010000001">
    <property type="protein sequence ID" value="NJW51827.1"/>
    <property type="molecule type" value="Genomic_DNA"/>
</dbReference>
<dbReference type="PROSITE" id="PS51273">
    <property type="entry name" value="GATASE_TYPE_1"/>
    <property type="match status" value="1"/>
</dbReference>
<gene>
    <name evidence="3" type="ORF">HC175_02745</name>
</gene>
<dbReference type="Proteomes" id="UP000703674">
    <property type="component" value="Unassembled WGS sequence"/>
</dbReference>
<dbReference type="NCBIfam" id="TIGR00566">
    <property type="entry name" value="trpG_papA"/>
    <property type="match status" value="1"/>
</dbReference>
<comment type="caution">
    <text evidence="3">The sequence shown here is derived from an EMBL/GenBank/DDBJ whole genome shotgun (WGS) entry which is preliminary data.</text>
</comment>
<dbReference type="PANTHER" id="PTHR43418">
    <property type="entry name" value="MULTIFUNCTIONAL TRYPTOPHAN BIOSYNTHESIS PROTEIN-RELATED"/>
    <property type="match status" value="1"/>
</dbReference>
<keyword evidence="1" id="KW-0315">Glutamine amidotransferase</keyword>
<reference evidence="3 4" key="1">
    <citation type="submission" date="2020-03" db="EMBL/GenBank/DDBJ databases">
        <title>Salinimicrobium sp. nov, isolated from SCS.</title>
        <authorList>
            <person name="Cao W.R."/>
        </authorList>
    </citation>
    <scope>NUCLEOTIDE SEQUENCE [LARGE SCALE GENOMIC DNA]</scope>
    <source>
        <strain evidence="4">J15B91</strain>
    </source>
</reference>
<protein>
    <submittedName>
        <fullName evidence="3">Aminodeoxychorismate/anthranilate synthase component II</fullName>
    </submittedName>
</protein>
<proteinExistence type="predicted"/>
<evidence type="ECO:0000259" key="2">
    <source>
        <dbReference type="Pfam" id="PF00117"/>
    </source>
</evidence>
<dbReference type="PRINTS" id="PR00096">
    <property type="entry name" value="GATASE"/>
</dbReference>
<dbReference type="CDD" id="cd01743">
    <property type="entry name" value="GATase1_Anthranilate_Synthase"/>
    <property type="match status" value="1"/>
</dbReference>
<dbReference type="RefSeq" id="WP_168136963.1">
    <property type="nucleotide sequence ID" value="NZ_JAAVJR010000001.1"/>
</dbReference>
<dbReference type="InterPro" id="IPR006221">
    <property type="entry name" value="TrpG/PapA_dom"/>
</dbReference>
<organism evidence="3 4">
    <name type="scientific">Salinimicrobium oceani</name>
    <dbReference type="NCBI Taxonomy" id="2722702"/>
    <lineage>
        <taxon>Bacteria</taxon>
        <taxon>Pseudomonadati</taxon>
        <taxon>Bacteroidota</taxon>
        <taxon>Flavobacteriia</taxon>
        <taxon>Flavobacteriales</taxon>
        <taxon>Flavobacteriaceae</taxon>
        <taxon>Salinimicrobium</taxon>
    </lineage>
</organism>
<dbReference type="SUPFAM" id="SSF52317">
    <property type="entry name" value="Class I glutamine amidotransferase-like"/>
    <property type="match status" value="1"/>
</dbReference>
<dbReference type="PRINTS" id="PR00099">
    <property type="entry name" value="CPSGATASE"/>
</dbReference>
<evidence type="ECO:0000256" key="1">
    <source>
        <dbReference type="ARBA" id="ARBA00022962"/>
    </source>
</evidence>
<evidence type="ECO:0000313" key="4">
    <source>
        <dbReference type="Proteomes" id="UP000703674"/>
    </source>
</evidence>
<evidence type="ECO:0000313" key="3">
    <source>
        <dbReference type="EMBL" id="NJW51827.1"/>
    </source>
</evidence>
<feature type="domain" description="Glutamine amidotransferase" evidence="2">
    <location>
        <begin position="25"/>
        <end position="205"/>
    </location>
</feature>
<dbReference type="PRINTS" id="PR00097">
    <property type="entry name" value="ANTSNTHASEII"/>
</dbReference>
<dbReference type="InterPro" id="IPR029062">
    <property type="entry name" value="Class_I_gatase-like"/>
</dbReference>
<sequence length="225" mass="25576">MKSKKEIYPSKIEVKDITELRPEVLVIDNYDSFVYNLVHYLEELDCKVTVRRNDEITLEEIDNYDKILLSPGPGIPEEAGLLKQIIATYASKKSIFGVCLGQQAIGEVFGGKLINLKEVYHGVASKVKLCVEDEMLFENMEKEIEVGRYHSWVVDKPLPDCLEATSYDENGQVMSLRHRDFDVRGVQFHPESVLTPQGKKIIANWIKGNSNSGKIQEEAKESEQL</sequence>
<dbReference type="InterPro" id="IPR017926">
    <property type="entry name" value="GATASE"/>
</dbReference>
<dbReference type="InterPro" id="IPR050472">
    <property type="entry name" value="Anth_synth/Amidotransfase"/>
</dbReference>
<keyword evidence="4" id="KW-1185">Reference proteome</keyword>